<feature type="domain" description="VHS" evidence="3">
    <location>
        <begin position="9"/>
        <end position="112"/>
    </location>
</feature>
<feature type="compositionally biased region" description="Polar residues" evidence="2">
    <location>
        <begin position="1088"/>
        <end position="1112"/>
    </location>
</feature>
<feature type="domain" description="CID" evidence="4">
    <location>
        <begin position="1"/>
        <end position="128"/>
    </location>
</feature>
<dbReference type="KEGG" id="goe:100903511"/>
<dbReference type="GeneID" id="100903511"/>
<feature type="region of interest" description="Disordered" evidence="2">
    <location>
        <begin position="677"/>
        <end position="721"/>
    </location>
</feature>
<evidence type="ECO:0000313" key="6">
    <source>
        <dbReference type="RefSeq" id="XP_003743974.1"/>
    </source>
</evidence>
<dbReference type="InterPro" id="IPR006569">
    <property type="entry name" value="CID_dom"/>
</dbReference>
<feature type="compositionally biased region" description="Low complexity" evidence="2">
    <location>
        <begin position="276"/>
        <end position="288"/>
    </location>
</feature>
<proteinExistence type="predicted"/>
<dbReference type="InterPro" id="IPR002014">
    <property type="entry name" value="VHS_dom"/>
</dbReference>
<protein>
    <submittedName>
        <fullName evidence="6">Pre-mRNA cleavage complex 2 protein Pcf11</fullName>
    </submittedName>
</protein>
<dbReference type="GO" id="GO:0006369">
    <property type="term" value="P:termination of RNA polymerase II transcription"/>
    <property type="evidence" value="ECO:0007669"/>
    <property type="project" value="InterPro"/>
</dbReference>
<feature type="coiled-coil region" evidence="1">
    <location>
        <begin position="158"/>
        <end position="192"/>
    </location>
</feature>
<feature type="region of interest" description="Disordered" evidence="2">
    <location>
        <begin position="605"/>
        <end position="656"/>
    </location>
</feature>
<sequence length="1189" mass="132075">MEEPAAEFASSLRDLTTNSKPLITMLTMIAEESKEHAAKIVEIIEDYLKTSEPHIKLPSLYLVDSIVKNIGEPYIGLFNENIVRNFLMVFREGDEKVRAALFKLRQTWKDIFTERKLYALDVNTQAVDPNWPVCAAAPIHLNPKFFKTHQEKPEIDIARKSETEAKSIEQHKKQLEKIQGDLKRKKDLLNQNAHNAAAQPKQSRDPRLKREHPSVTKAPPPAPNQTSQGKSEKDSKRPRRSKDRDKAKSESSSRKDTSVAEKTKPPQEKKFRIPKKSASASQKSSQENQAEKSPFRTSKVLEDPDASLMADKEAAAILTGDLDMRIFAPAAKRRREEPPANCDEDFRIRPTADKNSPARLFEKTETEGNAQYFKKEPKPELPVQKHNAQQPEWSFRQQQPPARDLDPLITQNGEAGKSFDSIVNQATGGVAPFLASSVNGLNTAPFGSRIPANTPVAEPAPDCGQIRLDGQMREIRFIDGVAIAIMDEAPPNYVSARQVVFRGSSRQIFINDQQAVVAGFDGRDQEFTVHGNRHRIRFGAPLRELYIDGVPYACQFDGRPMLVRSHDDLFTVTLPPPCPTVSNKLDAPPELLAKLGLRPMLPPTATMPRGPGPMGAGSGAGGAGDWRRYDGLPPSSNQGLPPGMYPTPPPPIPPNMALPPGGFLVGMLRPPPFRGSFGGPLLPPMPPMSLNGFPSGPVPPQTQTRPTNAPPVQMTSASSSANPMNVSDLFHKLLESGMLGKKDENSNDEKAVRNDDVKKEEVKAEAAAVREEIPRLNFRDTSILKKRYNGVISALHEGTQCVACGQRFQRSENNTDKYAQHLDWHFRMKRRGREGLKKATSRKWYFEISDWIDFEEVEDLDDRTKSFFEQQDSQLDGSSQDSQSSQTAQEVPTVALSALPECLEHARHSCELCHEVLDKFYCEESDDWRLRNAMLFDDKLFHPACHEDYMKPAPSPKPILVREGQDEPTEEEIADEQVKEEKAAIDEMNLPLPGLDFQPSDLSGDTDEQPKESAGKDDQNETPIDDSKGVTTDASDEGRVLDDLEQKKDEPILEDETQAMDAMIEHEVVIQELGEFGVVSSVDDPSLDGTNGSQSGTDQLNDTMDDSSQTSKTNEKVVVKGSGGFILKVNQESVANNKDSSQDATKDSKEASNLQELEIEWTPPSPDPRYKNLPLVKKGSEMSGLCSLM</sequence>
<dbReference type="GO" id="GO:0000993">
    <property type="term" value="F:RNA polymerase II complex binding"/>
    <property type="evidence" value="ECO:0007669"/>
    <property type="project" value="InterPro"/>
</dbReference>
<dbReference type="RefSeq" id="XP_003743974.1">
    <property type="nucleotide sequence ID" value="XM_003743926.2"/>
</dbReference>
<feature type="compositionally biased region" description="Gly residues" evidence="2">
    <location>
        <begin position="612"/>
        <end position="624"/>
    </location>
</feature>
<evidence type="ECO:0000256" key="1">
    <source>
        <dbReference type="SAM" id="Coils"/>
    </source>
</evidence>
<dbReference type="GO" id="GO:0003729">
    <property type="term" value="F:mRNA binding"/>
    <property type="evidence" value="ECO:0007669"/>
    <property type="project" value="InterPro"/>
</dbReference>
<dbReference type="CDD" id="cd16982">
    <property type="entry name" value="CID_Pcf11"/>
    <property type="match status" value="1"/>
</dbReference>
<feature type="compositionally biased region" description="Basic and acidic residues" evidence="2">
    <location>
        <begin position="202"/>
        <end position="214"/>
    </location>
</feature>
<evidence type="ECO:0000259" key="3">
    <source>
        <dbReference type="PROSITE" id="PS50179"/>
    </source>
</evidence>
<dbReference type="GO" id="GO:0005849">
    <property type="term" value="C:mRNA cleavage factor complex"/>
    <property type="evidence" value="ECO:0007669"/>
    <property type="project" value="TreeGrafter"/>
</dbReference>
<feature type="compositionally biased region" description="Basic and acidic residues" evidence="2">
    <location>
        <begin position="289"/>
        <end position="302"/>
    </location>
</feature>
<keyword evidence="1" id="KW-0175">Coiled coil</keyword>
<dbReference type="GO" id="GO:0005737">
    <property type="term" value="C:cytoplasm"/>
    <property type="evidence" value="ECO:0007669"/>
    <property type="project" value="TreeGrafter"/>
</dbReference>
<feature type="region of interest" description="Disordered" evidence="2">
    <location>
        <begin position="193"/>
        <end position="306"/>
    </location>
</feature>
<dbReference type="PROSITE" id="PS50179">
    <property type="entry name" value="VHS"/>
    <property type="match status" value="1"/>
</dbReference>
<evidence type="ECO:0000313" key="5">
    <source>
        <dbReference type="Proteomes" id="UP000694867"/>
    </source>
</evidence>
<dbReference type="GO" id="GO:0043130">
    <property type="term" value="F:ubiquitin binding"/>
    <property type="evidence" value="ECO:0007669"/>
    <property type="project" value="InterPro"/>
</dbReference>
<dbReference type="Gene3D" id="1.25.40.90">
    <property type="match status" value="1"/>
</dbReference>
<feature type="region of interest" description="Disordered" evidence="2">
    <location>
        <begin position="1130"/>
        <end position="1189"/>
    </location>
</feature>
<dbReference type="Pfam" id="PF04818">
    <property type="entry name" value="CID"/>
    <property type="match status" value="1"/>
</dbReference>
<dbReference type="SMART" id="SM00582">
    <property type="entry name" value="RPR"/>
    <property type="match status" value="1"/>
</dbReference>
<evidence type="ECO:0000256" key="2">
    <source>
        <dbReference type="SAM" id="MobiDB-lite"/>
    </source>
</evidence>
<dbReference type="GO" id="GO:0031124">
    <property type="term" value="P:mRNA 3'-end processing"/>
    <property type="evidence" value="ECO:0007669"/>
    <property type="project" value="InterPro"/>
</dbReference>
<dbReference type="SUPFAM" id="SSF48464">
    <property type="entry name" value="ENTH/VHS domain"/>
    <property type="match status" value="1"/>
</dbReference>
<organism evidence="5 6">
    <name type="scientific">Galendromus occidentalis</name>
    <name type="common">western predatory mite</name>
    <dbReference type="NCBI Taxonomy" id="34638"/>
    <lineage>
        <taxon>Eukaryota</taxon>
        <taxon>Metazoa</taxon>
        <taxon>Ecdysozoa</taxon>
        <taxon>Arthropoda</taxon>
        <taxon>Chelicerata</taxon>
        <taxon>Arachnida</taxon>
        <taxon>Acari</taxon>
        <taxon>Parasitiformes</taxon>
        <taxon>Mesostigmata</taxon>
        <taxon>Gamasina</taxon>
        <taxon>Phytoseioidea</taxon>
        <taxon>Phytoseiidae</taxon>
        <taxon>Typhlodrominae</taxon>
        <taxon>Galendromus</taxon>
    </lineage>
</organism>
<feature type="compositionally biased region" description="Basic and acidic residues" evidence="2">
    <location>
        <begin position="1008"/>
        <end position="1019"/>
    </location>
</feature>
<feature type="compositionally biased region" description="Polar residues" evidence="2">
    <location>
        <begin position="1130"/>
        <end position="1139"/>
    </location>
</feature>
<feature type="region of interest" description="Disordered" evidence="2">
    <location>
        <begin position="1080"/>
        <end position="1117"/>
    </location>
</feature>
<feature type="compositionally biased region" description="Low complexity" evidence="2">
    <location>
        <begin position="870"/>
        <end position="886"/>
    </location>
</feature>
<evidence type="ECO:0000259" key="4">
    <source>
        <dbReference type="PROSITE" id="PS51391"/>
    </source>
</evidence>
<dbReference type="InterPro" id="IPR047415">
    <property type="entry name" value="Pcf11_CID"/>
</dbReference>
<dbReference type="AlphaFoldDB" id="A0AAJ6VXQ6"/>
<gene>
    <name evidence="6" type="primary">LOC100903511</name>
</gene>
<feature type="compositionally biased region" description="Acidic residues" evidence="2">
    <location>
        <begin position="966"/>
        <end position="975"/>
    </location>
</feature>
<accession>A0AAJ6VXQ6</accession>
<feature type="region of interest" description="Disordered" evidence="2">
    <location>
        <begin position="990"/>
        <end position="1058"/>
    </location>
</feature>
<keyword evidence="5" id="KW-1185">Reference proteome</keyword>
<feature type="compositionally biased region" description="Basic and acidic residues" evidence="2">
    <location>
        <begin position="242"/>
        <end position="271"/>
    </location>
</feature>
<dbReference type="PANTHER" id="PTHR15921:SF3">
    <property type="entry name" value="PRE-MRNA CLEAVAGE COMPLEX 2 PROTEIN PCF11"/>
    <property type="match status" value="1"/>
</dbReference>
<feature type="compositionally biased region" description="Basic and acidic residues" evidence="2">
    <location>
        <begin position="1036"/>
        <end position="1051"/>
    </location>
</feature>
<dbReference type="PANTHER" id="PTHR15921">
    <property type="entry name" value="PRE-MRNA CLEAVAGE COMPLEX II"/>
    <property type="match status" value="1"/>
</dbReference>
<name>A0AAJ6VXQ6_9ACAR</name>
<dbReference type="InterPro" id="IPR008942">
    <property type="entry name" value="ENTH_VHS"/>
</dbReference>
<feature type="region of interest" description="Disordered" evidence="2">
    <location>
        <begin position="870"/>
        <end position="891"/>
    </location>
</feature>
<dbReference type="GO" id="GO:0035091">
    <property type="term" value="F:phosphatidylinositol binding"/>
    <property type="evidence" value="ECO:0007669"/>
    <property type="project" value="InterPro"/>
</dbReference>
<feature type="compositionally biased region" description="Pro residues" evidence="2">
    <location>
        <begin position="643"/>
        <end position="656"/>
    </location>
</feature>
<dbReference type="InterPro" id="IPR045154">
    <property type="entry name" value="PCF11-like"/>
</dbReference>
<dbReference type="PROSITE" id="PS51391">
    <property type="entry name" value="CID"/>
    <property type="match status" value="1"/>
</dbReference>
<reference evidence="6" key="1">
    <citation type="submission" date="2025-08" db="UniProtKB">
        <authorList>
            <consortium name="RefSeq"/>
        </authorList>
    </citation>
    <scope>IDENTIFICATION</scope>
</reference>
<feature type="region of interest" description="Disordered" evidence="2">
    <location>
        <begin position="951"/>
        <end position="977"/>
    </location>
</feature>
<dbReference type="Proteomes" id="UP000694867">
    <property type="component" value="Unplaced"/>
</dbReference>
<feature type="compositionally biased region" description="Basic and acidic residues" evidence="2">
    <location>
        <begin position="1140"/>
        <end position="1150"/>
    </location>
</feature>